<accession>A0A8S2A764</accession>
<sequence length="524" mass="59318">MIESRVILLAKLLPSVKLTLRDAARLRPLLPQSTLRKRQVQLLTLESIQFLGGLNQVGADHSSQTEDNNNPRNYNPPGEKSASVCRSSSGEVESSGGVFAFAFHDSATIESDPRALKEEYELAGLSHLGLVGRRNNRSNLLHFMPLIERRCPFSPIAIPEGYPFRRSPGISGIRAVGLELTRIPWDQKEELSTGTGETLLTLKKEVFPGRSLWESAQKDELSDSFGKALTTKPESKKSYGITWTLPRSLPSLSMGPAPYEQIASKGFVSNLFKGTINFSVFTWNLCTMSALQLFFEYCGAPFRVVDCWRQSPLSPYIKGILVEMLKRKLKPKRLQLPPQDVVFEGEAAMNEYTFYRNWVESWLQHIRSYYLLFIDGDPSLSKFFEIEICAHSWKRSTFDQQVFKFGLLWECVDIARSRTVYWQCALGTGHIQEDKVSEATSPFTDDSSSRPRARSLYWHCNRSSKSAGNPVAYWLLPISLFGQTFDSITEPKKILPLVLLITFSYWAASIESGLTVLRDFQHKQ</sequence>
<feature type="compositionally biased region" description="Polar residues" evidence="1">
    <location>
        <begin position="61"/>
        <end position="73"/>
    </location>
</feature>
<name>A0A8S2A764_ARAAE</name>
<protein>
    <submittedName>
        <fullName evidence="2">Uncharacterized protein</fullName>
    </submittedName>
</protein>
<feature type="region of interest" description="Disordered" evidence="1">
    <location>
        <begin position="59"/>
        <end position="89"/>
    </location>
</feature>
<evidence type="ECO:0000313" key="3">
    <source>
        <dbReference type="Proteomes" id="UP000682877"/>
    </source>
</evidence>
<keyword evidence="3" id="KW-1185">Reference proteome</keyword>
<evidence type="ECO:0000313" key="2">
    <source>
        <dbReference type="EMBL" id="CAE5978937.1"/>
    </source>
</evidence>
<evidence type="ECO:0000256" key="1">
    <source>
        <dbReference type="SAM" id="MobiDB-lite"/>
    </source>
</evidence>
<dbReference type="Proteomes" id="UP000682877">
    <property type="component" value="Chromosome 3"/>
</dbReference>
<proteinExistence type="predicted"/>
<reference evidence="2" key="1">
    <citation type="submission" date="2021-01" db="EMBL/GenBank/DDBJ databases">
        <authorList>
            <person name="Bezrukov I."/>
        </authorList>
    </citation>
    <scope>NUCLEOTIDE SEQUENCE</scope>
</reference>
<dbReference type="AlphaFoldDB" id="A0A8S2A764"/>
<gene>
    <name evidence="2" type="ORF">AARE701A_LOCUS8451</name>
</gene>
<dbReference type="EMBL" id="LR999453">
    <property type="protein sequence ID" value="CAE5978937.1"/>
    <property type="molecule type" value="Genomic_DNA"/>
</dbReference>
<organism evidence="2 3">
    <name type="scientific">Arabidopsis arenosa</name>
    <name type="common">Sand rock-cress</name>
    <name type="synonym">Cardaminopsis arenosa</name>
    <dbReference type="NCBI Taxonomy" id="38785"/>
    <lineage>
        <taxon>Eukaryota</taxon>
        <taxon>Viridiplantae</taxon>
        <taxon>Streptophyta</taxon>
        <taxon>Embryophyta</taxon>
        <taxon>Tracheophyta</taxon>
        <taxon>Spermatophyta</taxon>
        <taxon>Magnoliopsida</taxon>
        <taxon>eudicotyledons</taxon>
        <taxon>Gunneridae</taxon>
        <taxon>Pentapetalae</taxon>
        <taxon>rosids</taxon>
        <taxon>malvids</taxon>
        <taxon>Brassicales</taxon>
        <taxon>Brassicaceae</taxon>
        <taxon>Camelineae</taxon>
        <taxon>Arabidopsis</taxon>
    </lineage>
</organism>